<dbReference type="SUPFAM" id="SSF53098">
    <property type="entry name" value="Ribonuclease H-like"/>
    <property type="match status" value="1"/>
</dbReference>
<organism evidence="2 3">
    <name type="scientific">Staphylococcus canis</name>
    <dbReference type="NCBI Taxonomy" id="2724942"/>
    <lineage>
        <taxon>Bacteria</taxon>
        <taxon>Bacillati</taxon>
        <taxon>Bacillota</taxon>
        <taxon>Bacilli</taxon>
        <taxon>Bacillales</taxon>
        <taxon>Staphylococcaceae</taxon>
        <taxon>Staphylococcus</taxon>
    </lineage>
</organism>
<gene>
    <name evidence="2" type="ORF">HHH54_04595</name>
</gene>
<name>A0ABS0T809_9STAP</name>
<dbReference type="RefSeq" id="WP_198617662.1">
    <property type="nucleotide sequence ID" value="NZ_JABANU010000008.1"/>
</dbReference>
<dbReference type="EMBL" id="JABANU010000008">
    <property type="protein sequence ID" value="MBI5974880.1"/>
    <property type="molecule type" value="Genomic_DNA"/>
</dbReference>
<dbReference type="PANTHER" id="PTHR46889:SF4">
    <property type="entry name" value="TRANSPOSASE INSO FOR INSERTION SEQUENCE ELEMENT IS911B-RELATED"/>
    <property type="match status" value="1"/>
</dbReference>
<evidence type="ECO:0000313" key="3">
    <source>
        <dbReference type="Proteomes" id="UP000751852"/>
    </source>
</evidence>
<dbReference type="Pfam" id="PF13333">
    <property type="entry name" value="rve_2"/>
    <property type="match status" value="1"/>
</dbReference>
<dbReference type="InterPro" id="IPR012337">
    <property type="entry name" value="RNaseH-like_sf"/>
</dbReference>
<dbReference type="Pfam" id="PF00665">
    <property type="entry name" value="rve"/>
    <property type="match status" value="1"/>
</dbReference>
<evidence type="ECO:0000313" key="2">
    <source>
        <dbReference type="EMBL" id="MBI5974880.1"/>
    </source>
</evidence>
<feature type="non-terminal residue" evidence="2">
    <location>
        <position position="1"/>
    </location>
</feature>
<proteinExistence type="predicted"/>
<comment type="caution">
    <text evidence="2">The sequence shown here is derived from an EMBL/GenBank/DDBJ whole genome shotgun (WGS) entry which is preliminary data.</text>
</comment>
<dbReference type="Proteomes" id="UP000751852">
    <property type="component" value="Unassembled WGS sequence"/>
</dbReference>
<dbReference type="InterPro" id="IPR036397">
    <property type="entry name" value="RNaseH_sf"/>
</dbReference>
<protein>
    <submittedName>
        <fullName evidence="2">IS3 family transposase</fullName>
    </submittedName>
</protein>
<sequence length="122" mass="14493">PNLECALSSLNQAIKNIPELNYRTTVHSDQGWHYQHKAWVKALKDNHIFQSMSRKGNCYDNSPMENFFGLLKQEMFYGEEFNSYEELELEIHKYINYYNNVRRKVNLKGKTPVEYRNLALGK</sequence>
<reference evidence="2 3" key="1">
    <citation type="submission" date="2020-04" db="EMBL/GenBank/DDBJ databases">
        <title>Staphylococcus species from domestic dog.</title>
        <authorList>
            <person name="Paterson G.K."/>
        </authorList>
    </citation>
    <scope>NUCLEOTIDE SEQUENCE [LARGE SCALE GENOMIC DNA]</scope>
    <source>
        <strain evidence="2 3">H16/1A</strain>
    </source>
</reference>
<feature type="domain" description="Integrase catalytic" evidence="1">
    <location>
        <begin position="1"/>
        <end position="120"/>
    </location>
</feature>
<dbReference type="InterPro" id="IPR050900">
    <property type="entry name" value="Transposase_IS3/IS150/IS904"/>
</dbReference>
<dbReference type="InterPro" id="IPR001584">
    <property type="entry name" value="Integrase_cat-core"/>
</dbReference>
<dbReference type="PROSITE" id="PS50994">
    <property type="entry name" value="INTEGRASE"/>
    <property type="match status" value="1"/>
</dbReference>
<dbReference type="Gene3D" id="3.30.420.10">
    <property type="entry name" value="Ribonuclease H-like superfamily/Ribonuclease H"/>
    <property type="match status" value="1"/>
</dbReference>
<dbReference type="PANTHER" id="PTHR46889">
    <property type="entry name" value="TRANSPOSASE INSF FOR INSERTION SEQUENCE IS3B-RELATED"/>
    <property type="match status" value="1"/>
</dbReference>
<evidence type="ECO:0000259" key="1">
    <source>
        <dbReference type="PROSITE" id="PS50994"/>
    </source>
</evidence>
<accession>A0ABS0T809</accession>
<keyword evidence="3" id="KW-1185">Reference proteome</keyword>